<gene>
    <name evidence="10" type="ORF">AM231_19905</name>
</gene>
<evidence type="ECO:0000256" key="1">
    <source>
        <dbReference type="ARBA" id="ARBA00004370"/>
    </source>
</evidence>
<evidence type="ECO:0000313" key="11">
    <source>
        <dbReference type="Proteomes" id="UP000036932"/>
    </source>
</evidence>
<feature type="transmembrane region" description="Helical" evidence="9">
    <location>
        <begin position="12"/>
        <end position="32"/>
    </location>
</feature>
<evidence type="ECO:0000313" key="10">
    <source>
        <dbReference type="EMBL" id="KOR82573.1"/>
    </source>
</evidence>
<keyword evidence="11" id="KW-1185">Reference proteome</keyword>
<dbReference type="InterPro" id="IPR000701">
    <property type="entry name" value="SuccDH_FuR_B_TM-su"/>
</dbReference>
<dbReference type="SUPFAM" id="SSF81343">
    <property type="entry name" value="Fumarate reductase respiratory complex transmembrane subunits"/>
    <property type="match status" value="1"/>
</dbReference>
<comment type="caution">
    <text evidence="10">The sequence shown here is derived from an EMBL/GenBank/DDBJ whole genome shotgun (WGS) entry which is preliminary data.</text>
</comment>
<protein>
    <submittedName>
        <fullName evidence="10">Succinate dehydrogenase</fullName>
    </submittedName>
</protein>
<feature type="transmembrane region" description="Helical" evidence="9">
    <location>
        <begin position="182"/>
        <end position="202"/>
    </location>
</feature>
<feature type="binding site" description="axial binding residue" evidence="8">
    <location>
        <position position="25"/>
    </location>
    <ligand>
        <name>heme</name>
        <dbReference type="ChEBI" id="CHEBI:30413"/>
    </ligand>
    <ligandPart>
        <name>Fe</name>
        <dbReference type="ChEBI" id="CHEBI:18248"/>
    </ligandPart>
</feature>
<proteinExistence type="predicted"/>
<dbReference type="NCBIfam" id="TIGR02046">
    <property type="entry name" value="sdhC_b558_fam"/>
    <property type="match status" value="1"/>
</dbReference>
<keyword evidence="3 9" id="KW-0812">Transmembrane</keyword>
<feature type="transmembrane region" description="Helical" evidence="9">
    <location>
        <begin position="52"/>
        <end position="74"/>
    </location>
</feature>
<keyword evidence="5 9" id="KW-1133">Transmembrane helix</keyword>
<keyword evidence="2 8" id="KW-0349">Heme</keyword>
<evidence type="ECO:0000256" key="2">
    <source>
        <dbReference type="ARBA" id="ARBA00022617"/>
    </source>
</evidence>
<dbReference type="InterPro" id="IPR034804">
    <property type="entry name" value="SQR/QFR_C/D"/>
</dbReference>
<dbReference type="GO" id="GO:0016020">
    <property type="term" value="C:membrane"/>
    <property type="evidence" value="ECO:0007669"/>
    <property type="project" value="UniProtKB-SubCell"/>
</dbReference>
<reference evidence="11" key="1">
    <citation type="submission" date="2015-08" db="EMBL/GenBank/DDBJ databases">
        <title>Genome sequencing project for genomic taxonomy and phylogenomics of Bacillus-like bacteria.</title>
        <authorList>
            <person name="Liu B."/>
            <person name="Wang J."/>
            <person name="Zhu Y."/>
            <person name="Liu G."/>
            <person name="Chen Q."/>
            <person name="Chen Z."/>
            <person name="Lan J."/>
            <person name="Che J."/>
            <person name="Ge C."/>
            <person name="Shi H."/>
            <person name="Pan Z."/>
            <person name="Liu X."/>
        </authorList>
    </citation>
    <scope>NUCLEOTIDE SEQUENCE [LARGE SCALE GENOMIC DNA]</scope>
    <source>
        <strain evidence="11">FJAT-22460</strain>
    </source>
</reference>
<evidence type="ECO:0000256" key="8">
    <source>
        <dbReference type="PIRSR" id="PIRSR000170-1"/>
    </source>
</evidence>
<evidence type="ECO:0000256" key="3">
    <source>
        <dbReference type="ARBA" id="ARBA00022692"/>
    </source>
</evidence>
<keyword evidence="4 8" id="KW-0479">Metal-binding</keyword>
<dbReference type="GO" id="GO:0046872">
    <property type="term" value="F:metal ion binding"/>
    <property type="evidence" value="ECO:0007669"/>
    <property type="project" value="UniProtKB-KW"/>
</dbReference>
<comment type="subcellular location">
    <subcellularLocation>
        <location evidence="1">Membrane</location>
    </subcellularLocation>
</comment>
<dbReference type="RefSeq" id="WP_054404199.1">
    <property type="nucleotide sequence ID" value="NZ_JBCMXJ010000015.1"/>
</dbReference>
<sequence length="222" mass="25001">MKGYYSRKLHSLLGIIPLGAFLLSHMISNFKAFEGGKEGFASAVNFLNSMPLIFFLELFLIWLPLLYHGVYGLYIAYQANNNVGNYNYERNIRFTIQRITGVITFVFIIWHMYDTRFQIMIGKITHDDLGATMHGIMNNPVLFALYVIGVVSATFHFANGLWAFLVSWGITVGPRAQKVSTYICMGLFVLMSVLFVLAMTAFRGSEFQAATAAFDVVKTVLS</sequence>
<organism evidence="10 11">
    <name type="scientific">Paenibacillus solani</name>
    <dbReference type="NCBI Taxonomy" id="1705565"/>
    <lineage>
        <taxon>Bacteria</taxon>
        <taxon>Bacillati</taxon>
        <taxon>Bacillota</taxon>
        <taxon>Bacilli</taxon>
        <taxon>Bacillales</taxon>
        <taxon>Paenibacillaceae</taxon>
        <taxon>Paenibacillus</taxon>
    </lineage>
</organism>
<feature type="transmembrane region" description="Helical" evidence="9">
    <location>
        <begin position="143"/>
        <end position="170"/>
    </location>
</feature>
<name>A0A0M1NJZ1_9BACL</name>
<dbReference type="Gene3D" id="1.20.1300.10">
    <property type="entry name" value="Fumarate reductase/succinate dehydrogenase, transmembrane subunit"/>
    <property type="match status" value="1"/>
</dbReference>
<dbReference type="OrthoDB" id="9789209at2"/>
<feature type="transmembrane region" description="Helical" evidence="9">
    <location>
        <begin position="95"/>
        <end position="113"/>
    </location>
</feature>
<evidence type="ECO:0000256" key="9">
    <source>
        <dbReference type="SAM" id="Phobius"/>
    </source>
</evidence>
<dbReference type="AlphaFoldDB" id="A0A0M1NJZ1"/>
<evidence type="ECO:0000256" key="4">
    <source>
        <dbReference type="ARBA" id="ARBA00022723"/>
    </source>
</evidence>
<evidence type="ECO:0000256" key="5">
    <source>
        <dbReference type="ARBA" id="ARBA00022989"/>
    </source>
</evidence>
<dbReference type="EMBL" id="LIUT01000003">
    <property type="protein sequence ID" value="KOR82573.1"/>
    <property type="molecule type" value="Genomic_DNA"/>
</dbReference>
<dbReference type="InterPro" id="IPR011138">
    <property type="entry name" value="Cytochrome_b-558"/>
</dbReference>
<dbReference type="Proteomes" id="UP000036932">
    <property type="component" value="Unassembled WGS sequence"/>
</dbReference>
<dbReference type="PIRSF" id="PIRSF000170">
    <property type="entry name" value="Succ_dh_cyt_b558"/>
    <property type="match status" value="1"/>
</dbReference>
<accession>A0A0M1NJZ1</accession>
<feature type="binding site" description="axial binding residue" evidence="8">
    <location>
        <position position="68"/>
    </location>
    <ligand>
        <name>heme</name>
        <dbReference type="ChEBI" id="CHEBI:30413"/>
    </ligand>
    <ligandPart>
        <name>Fe</name>
        <dbReference type="ChEBI" id="CHEBI:18248"/>
    </ligandPart>
</feature>
<dbReference type="Pfam" id="PF01127">
    <property type="entry name" value="Sdh_cyt"/>
    <property type="match status" value="1"/>
</dbReference>
<dbReference type="InterPro" id="IPR016002">
    <property type="entry name" value="Succ_DH_cyt_b558_Firmicute"/>
</dbReference>
<dbReference type="PATRIC" id="fig|1705565.3.peg.5947"/>
<feature type="binding site" description="axial binding residue" evidence="8">
    <location>
        <position position="111"/>
    </location>
    <ligand>
        <name>heme</name>
        <dbReference type="ChEBI" id="CHEBI:30413"/>
    </ligand>
    <ligandPart>
        <name>Fe</name>
        <dbReference type="ChEBI" id="CHEBI:18248"/>
    </ligandPart>
</feature>
<feature type="binding site" description="axial binding residue" evidence="8">
    <location>
        <position position="156"/>
    </location>
    <ligand>
        <name>heme</name>
        <dbReference type="ChEBI" id="CHEBI:30413"/>
    </ligand>
    <ligandPart>
        <name>Fe</name>
        <dbReference type="ChEBI" id="CHEBI:18248"/>
    </ligandPart>
</feature>
<evidence type="ECO:0000256" key="6">
    <source>
        <dbReference type="ARBA" id="ARBA00023004"/>
    </source>
</evidence>
<dbReference type="CDD" id="cd03497">
    <property type="entry name" value="SQR_TypeB_1_TM"/>
    <property type="match status" value="1"/>
</dbReference>
<keyword evidence="6 8" id="KW-0408">Iron</keyword>
<keyword evidence="7 9" id="KW-0472">Membrane</keyword>
<evidence type="ECO:0000256" key="7">
    <source>
        <dbReference type="ARBA" id="ARBA00023136"/>
    </source>
</evidence>